<protein>
    <submittedName>
        <fullName evidence="2">Peroxiredoxin</fullName>
        <ecNumber evidence="2">1.11.1.15</ecNumber>
    </submittedName>
</protein>
<sequence>MKQYNVGDTFPNLLISTAYKEDRYVYDVLRGKTIFWVLRYIGCPVCRYDVAQIAANYNEFRAHNAQVFVVMQSDKTHIRETIGADELPFDIICDNDMRFYQTLMIHPAESMDALAGTRKDKLQKKGAAADENGFTHGDYEGDELQLPAMFIVDENRKISYVHYAKELADMPEIDEVLNLLL</sequence>
<accession>A0A564S6W8</accession>
<dbReference type="EC" id="1.11.1.15" evidence="2"/>
<dbReference type="Pfam" id="PF00578">
    <property type="entry name" value="AhpC-TSA"/>
    <property type="match status" value="1"/>
</dbReference>
<dbReference type="EMBL" id="CABHNA010000002">
    <property type="protein sequence ID" value="VUW90884.1"/>
    <property type="molecule type" value="Genomic_DNA"/>
</dbReference>
<evidence type="ECO:0000313" key="2">
    <source>
        <dbReference type="EMBL" id="VUW90884.1"/>
    </source>
</evidence>
<dbReference type="Gene3D" id="3.40.30.10">
    <property type="entry name" value="Glutaredoxin"/>
    <property type="match status" value="1"/>
</dbReference>
<proteinExistence type="predicted"/>
<organism evidence="2 3">
    <name type="scientific">[Ruminococcus] torques</name>
    <dbReference type="NCBI Taxonomy" id="33039"/>
    <lineage>
        <taxon>Bacteria</taxon>
        <taxon>Bacillati</taxon>
        <taxon>Bacillota</taxon>
        <taxon>Clostridia</taxon>
        <taxon>Lachnospirales</taxon>
        <taxon>Lachnospiraceae</taxon>
        <taxon>Mediterraneibacter</taxon>
    </lineage>
</organism>
<dbReference type="SUPFAM" id="SSF52833">
    <property type="entry name" value="Thioredoxin-like"/>
    <property type="match status" value="1"/>
</dbReference>
<dbReference type="RefSeq" id="WP_186290730.1">
    <property type="nucleotide sequence ID" value="NZ_CABHNA010000002.1"/>
</dbReference>
<dbReference type="AlphaFoldDB" id="A0A564S6W8"/>
<feature type="domain" description="Alkyl hydroperoxide reductase subunit C/ Thiol specific antioxidant" evidence="1">
    <location>
        <begin position="6"/>
        <end position="160"/>
    </location>
</feature>
<gene>
    <name evidence="2" type="ORF">RTSSTS7063_00080</name>
</gene>
<evidence type="ECO:0000313" key="3">
    <source>
        <dbReference type="Proteomes" id="UP000363661"/>
    </source>
</evidence>
<dbReference type="Proteomes" id="UP000363661">
    <property type="component" value="Unassembled WGS sequence"/>
</dbReference>
<name>A0A564S6W8_9FIRM</name>
<reference evidence="2 3" key="1">
    <citation type="submission" date="2019-07" db="EMBL/GenBank/DDBJ databases">
        <authorList>
            <person name="Hibberd C M."/>
            <person name="Gehrig L. J."/>
            <person name="Chang H.-W."/>
            <person name="Venkatesh S."/>
        </authorList>
    </citation>
    <scope>NUCLEOTIDE SEQUENCE [LARGE SCALE GENOMIC DNA]</scope>
    <source>
        <strain evidence="2">Ruminococcus_torques_SSTS_Bg7063</strain>
    </source>
</reference>
<dbReference type="InterPro" id="IPR036249">
    <property type="entry name" value="Thioredoxin-like_sf"/>
</dbReference>
<dbReference type="InterPro" id="IPR000866">
    <property type="entry name" value="AhpC/TSA"/>
</dbReference>
<keyword evidence="3" id="KW-1185">Reference proteome</keyword>
<evidence type="ECO:0000259" key="1">
    <source>
        <dbReference type="Pfam" id="PF00578"/>
    </source>
</evidence>
<dbReference type="GO" id="GO:0004601">
    <property type="term" value="F:peroxidase activity"/>
    <property type="evidence" value="ECO:0007669"/>
    <property type="project" value="UniProtKB-KW"/>
</dbReference>
<keyword evidence="2" id="KW-0575">Peroxidase</keyword>
<keyword evidence="2" id="KW-0560">Oxidoreductase</keyword>